<dbReference type="PANTHER" id="PTHR11922">
    <property type="entry name" value="GMP SYNTHASE-RELATED"/>
    <property type="match status" value="1"/>
</dbReference>
<dbReference type="CDD" id="cd01742">
    <property type="entry name" value="GATase1_GMP_Synthase"/>
    <property type="match status" value="1"/>
</dbReference>
<keyword evidence="11" id="KW-1185">Reference proteome</keyword>
<feature type="binding site" evidence="8">
    <location>
        <begin position="225"/>
        <end position="231"/>
    </location>
    <ligand>
        <name>ATP</name>
        <dbReference type="ChEBI" id="CHEBI:30616"/>
    </ligand>
</feature>
<evidence type="ECO:0000313" key="10">
    <source>
        <dbReference type="EMBL" id="MBU6079680.1"/>
    </source>
</evidence>
<evidence type="ECO:0000256" key="1">
    <source>
        <dbReference type="ARBA" id="ARBA00022598"/>
    </source>
</evidence>
<sequence length="505" mass="57342">MRASNEKIIIIDFGSPLNKVMTRKIRELNVYSELVSPTITAEEVKSMRPNGIIFGASPESVYTNRSPKPDPKIFDLNVPMLGVCYGLQVITQFYGGMVDDTKQNEFGIVEIEVDSRSKLFNGLPAYNTVHMSHGDRVKKAPAGFSVLAHSPGCPIAAISSEKEHIYGIQFHPEMEATKNGDDLLRNFLYDICQCTGQWTMKNYMDESVAEILETIRKEEVILPVNGDVKSIVLAALLHKAIADQLVVLFIDNGLLRKNEPEETTNVLAERFDMNIITLDEKDSFFENLKEVEINEEKELAVQNQLINIVQREVSQMKTIKWYASSILYSDKDEKNNPFHQSSMLGLSMLKPLQSLHRQEVEELGRILRVPDNILDKQSLSFTGLAGKIKGKVNEERIQVLRESEAILKFEVFQAGLENQLEQFYTVLLHPEWDFKGEKWSYPILVKMIEKINSTRMMRAKIPDGVLDRIARRISNEVPKVSNVYYDITVDPAIDTQKAVSESPNL</sequence>
<dbReference type="Pfam" id="PF00117">
    <property type="entry name" value="GATase"/>
    <property type="match status" value="1"/>
</dbReference>
<evidence type="ECO:0000256" key="4">
    <source>
        <dbReference type="ARBA" id="ARBA00022755"/>
    </source>
</evidence>
<dbReference type="NCBIfam" id="NF000848">
    <property type="entry name" value="PRK00074.1"/>
    <property type="match status" value="1"/>
</dbReference>
<dbReference type="PANTHER" id="PTHR11922:SF2">
    <property type="entry name" value="GMP SYNTHASE [GLUTAMINE-HYDROLYZING]"/>
    <property type="match status" value="1"/>
</dbReference>
<dbReference type="PROSITE" id="PS51553">
    <property type="entry name" value="GMPS_ATP_PPASE"/>
    <property type="match status" value="1"/>
</dbReference>
<evidence type="ECO:0000256" key="5">
    <source>
        <dbReference type="ARBA" id="ARBA00022840"/>
    </source>
</evidence>
<accession>A0ABS6GKG4</accession>
<proteinExistence type="predicted"/>
<evidence type="ECO:0000256" key="7">
    <source>
        <dbReference type="ARBA" id="ARBA00031356"/>
    </source>
</evidence>
<dbReference type="InterPro" id="IPR025777">
    <property type="entry name" value="GMPS_ATP_PPase_dom"/>
</dbReference>
<dbReference type="GO" id="GO:0003922">
    <property type="term" value="F:GMP synthase (glutamine-hydrolyzing) activity"/>
    <property type="evidence" value="ECO:0007669"/>
    <property type="project" value="UniProtKB-EC"/>
</dbReference>
<evidence type="ECO:0000256" key="3">
    <source>
        <dbReference type="ARBA" id="ARBA00022749"/>
    </source>
</evidence>
<keyword evidence="1 10" id="KW-0436">Ligase</keyword>
<protein>
    <recommendedName>
        <fullName evidence="7">Glutamine amidotransferase</fullName>
    </recommendedName>
</protein>
<comment type="caution">
    <text evidence="10">The sequence shown here is derived from an EMBL/GenBank/DDBJ whole genome shotgun (WGS) entry which is preliminary data.</text>
</comment>
<evidence type="ECO:0000313" key="11">
    <source>
        <dbReference type="Proteomes" id="UP000812672"/>
    </source>
</evidence>
<keyword evidence="4 8" id="KW-0658">Purine biosynthesis</keyword>
<evidence type="ECO:0000256" key="6">
    <source>
        <dbReference type="ARBA" id="ARBA00022962"/>
    </source>
</evidence>
<keyword evidence="3 8" id="KW-0332">GMP biosynthesis</keyword>
<keyword evidence="2 8" id="KW-0547">Nucleotide-binding</keyword>
<evidence type="ECO:0000256" key="8">
    <source>
        <dbReference type="PROSITE-ProRule" id="PRU00886"/>
    </source>
</evidence>
<gene>
    <name evidence="10" type="primary">guaA</name>
    <name evidence="10" type="ORF">KQ486_01480</name>
</gene>
<evidence type="ECO:0000259" key="9">
    <source>
        <dbReference type="PROSITE" id="PS51553"/>
    </source>
</evidence>
<evidence type="ECO:0000256" key="2">
    <source>
        <dbReference type="ARBA" id="ARBA00022741"/>
    </source>
</evidence>
<keyword evidence="5 8" id="KW-0067">ATP-binding</keyword>
<feature type="domain" description="GMPS ATP-PPase" evidence="9">
    <location>
        <begin position="198"/>
        <end position="376"/>
    </location>
</feature>
<reference evidence="10 11" key="1">
    <citation type="journal article" date="2011" name="Int. J. Syst. Evol. Microbiol.">
        <title>Allobacillus halotolerans gen. nov., sp. nov. isolated from shrimp paste.</title>
        <authorList>
            <person name="Sheu S.Y."/>
            <person name="Arun A.B."/>
            <person name="Jiang S.R."/>
            <person name="Young C.C."/>
            <person name="Chen W.M."/>
        </authorList>
    </citation>
    <scope>NUCLEOTIDE SEQUENCE [LARGE SCALE GENOMIC DNA]</scope>
    <source>
        <strain evidence="10 11">LMG 24826</strain>
    </source>
</reference>
<dbReference type="InterPro" id="IPR004739">
    <property type="entry name" value="GMP_synth_GATase"/>
</dbReference>
<name>A0ABS6GKG4_9BACI</name>
<organism evidence="10 11">
    <name type="scientific">Allobacillus halotolerans</name>
    <dbReference type="NCBI Taxonomy" id="570278"/>
    <lineage>
        <taxon>Bacteria</taxon>
        <taxon>Bacillati</taxon>
        <taxon>Bacillota</taxon>
        <taxon>Bacilli</taxon>
        <taxon>Bacillales</taxon>
        <taxon>Bacillaceae</taxon>
        <taxon>Allobacillus</taxon>
    </lineage>
</organism>
<keyword evidence="6" id="KW-0315">Glutamine amidotransferase</keyword>
<dbReference type="Pfam" id="PF00958">
    <property type="entry name" value="GMP_synt_C"/>
    <property type="match status" value="1"/>
</dbReference>
<dbReference type="InterPro" id="IPR001674">
    <property type="entry name" value="GMP_synth_C"/>
</dbReference>
<dbReference type="EMBL" id="JAHLZF010000001">
    <property type="protein sequence ID" value="MBU6079680.1"/>
    <property type="molecule type" value="Genomic_DNA"/>
</dbReference>
<dbReference type="InterPro" id="IPR017926">
    <property type="entry name" value="GATASE"/>
</dbReference>
<dbReference type="Proteomes" id="UP000812672">
    <property type="component" value="Unassembled WGS sequence"/>
</dbReference>
<dbReference type="RefSeq" id="WP_216686566.1">
    <property type="nucleotide sequence ID" value="NZ_CAUPKR010000001.1"/>
</dbReference>
<dbReference type="PROSITE" id="PS51273">
    <property type="entry name" value="GATASE_TYPE_1"/>
    <property type="match status" value="1"/>
</dbReference>
<dbReference type="NCBIfam" id="TIGR00888">
    <property type="entry name" value="guaA_Nterm"/>
    <property type="match status" value="1"/>
</dbReference>